<reference evidence="1 2" key="1">
    <citation type="journal article" date="2013" name="Int. J. Syst. Evol. Microbiol.">
        <title>Kordia antarctica sp. nov., isolated from Antarctic seawater.</title>
        <authorList>
            <person name="Baek K."/>
            <person name="Choi A."/>
            <person name="Kang I."/>
            <person name="Lee K."/>
            <person name="Cho J.C."/>
        </authorList>
    </citation>
    <scope>NUCLEOTIDE SEQUENCE [LARGE SCALE GENOMIC DNA]</scope>
    <source>
        <strain evidence="1 2">IMCC3317</strain>
    </source>
</reference>
<proteinExistence type="predicted"/>
<protein>
    <submittedName>
        <fullName evidence="1">Uncharacterized protein</fullName>
    </submittedName>
</protein>
<dbReference type="RefSeq" id="WP_160129343.1">
    <property type="nucleotide sequence ID" value="NZ_CP019288.1"/>
</dbReference>
<evidence type="ECO:0000313" key="1">
    <source>
        <dbReference type="EMBL" id="QHI36657.1"/>
    </source>
</evidence>
<organism evidence="1 2">
    <name type="scientific">Kordia antarctica</name>
    <dbReference type="NCBI Taxonomy" id="1218801"/>
    <lineage>
        <taxon>Bacteria</taxon>
        <taxon>Pseudomonadati</taxon>
        <taxon>Bacteroidota</taxon>
        <taxon>Flavobacteriia</taxon>
        <taxon>Flavobacteriales</taxon>
        <taxon>Flavobacteriaceae</taxon>
        <taxon>Kordia</taxon>
    </lineage>
</organism>
<dbReference type="KEGG" id="kan:IMCC3317_20200"/>
<dbReference type="EMBL" id="CP019288">
    <property type="protein sequence ID" value="QHI36657.1"/>
    <property type="molecule type" value="Genomic_DNA"/>
</dbReference>
<name>A0A7L4ZJK6_9FLAO</name>
<sequence length="172" mass="19757">MKMKIVYIVGFLLCFSCSNNVSKKEDTAVKSEEIEIDKDGLVDDADFKSGDVSFIDFNTEIEEKLRANYESLVLINTHPEFQEAIKEQLATSTKFNVLLSDSIQSIEIKYIEFKGNLKKVNDSIYKQKILYTTFINSKHIKKDSAFVIIKRTILIIDNSLKMNTSFSFEILD</sequence>
<accession>A0A7L4ZJK6</accession>
<evidence type="ECO:0000313" key="2">
    <source>
        <dbReference type="Proteomes" id="UP000464657"/>
    </source>
</evidence>
<dbReference type="AlphaFoldDB" id="A0A7L4ZJK6"/>
<gene>
    <name evidence="1" type="ORF">IMCC3317_20200</name>
</gene>
<keyword evidence="2" id="KW-1185">Reference proteome</keyword>
<dbReference type="Proteomes" id="UP000464657">
    <property type="component" value="Chromosome"/>
</dbReference>
<dbReference type="OrthoDB" id="1442364at2"/>